<proteinExistence type="predicted"/>
<evidence type="ECO:0000256" key="2">
    <source>
        <dbReference type="SAM" id="MobiDB-lite"/>
    </source>
</evidence>
<keyword evidence="1" id="KW-0175">Coiled coil</keyword>
<keyword evidence="4" id="KW-1185">Reference proteome</keyword>
<feature type="compositionally biased region" description="Polar residues" evidence="2">
    <location>
        <begin position="92"/>
        <end position="102"/>
    </location>
</feature>
<dbReference type="RefSeq" id="WP_189051047.1">
    <property type="nucleotide sequence ID" value="NZ_BMJQ01000016.1"/>
</dbReference>
<feature type="compositionally biased region" description="Low complexity" evidence="2">
    <location>
        <begin position="235"/>
        <end position="258"/>
    </location>
</feature>
<dbReference type="Proteomes" id="UP000646365">
    <property type="component" value="Unassembled WGS sequence"/>
</dbReference>
<evidence type="ECO:0000256" key="1">
    <source>
        <dbReference type="SAM" id="Coils"/>
    </source>
</evidence>
<dbReference type="EMBL" id="BMJQ01000016">
    <property type="protein sequence ID" value="GGF38903.1"/>
    <property type="molecule type" value="Genomic_DNA"/>
</dbReference>
<feature type="region of interest" description="Disordered" evidence="2">
    <location>
        <begin position="234"/>
        <end position="258"/>
    </location>
</feature>
<feature type="coiled-coil region" evidence="1">
    <location>
        <begin position="109"/>
        <end position="167"/>
    </location>
</feature>
<evidence type="ECO:0008006" key="5">
    <source>
        <dbReference type="Google" id="ProtNLM"/>
    </source>
</evidence>
<sequence length="258" mass="27082">MRLRPRLLHLLIVAASGMLMLKLGAVWHEAGIAFAQTPQSQTAQSQTAQSQTAQSQTPAAKPPASEAPAKAAAAGAAPAAGAAAQSEPLNPTPSKAPSQSYSEAEVKLLQELAKRRTELDQRADELTQRETLLKAAEQRVDEKIEQLKQLQASVDASLGKVDAQEDQRLNSLVAIYSAMKPKEAAPILSDLDMPVLLQLLTRMKDRTTSAIMAAMDPKKAQSITMALAERRQSVAGGATAAGGTSAADAGAATTNPQN</sequence>
<reference evidence="3" key="1">
    <citation type="journal article" date="2014" name="Int. J. Syst. Evol. Microbiol.">
        <title>Complete genome sequence of Corynebacterium casei LMG S-19264T (=DSM 44701T), isolated from a smear-ripened cheese.</title>
        <authorList>
            <consortium name="US DOE Joint Genome Institute (JGI-PGF)"/>
            <person name="Walter F."/>
            <person name="Albersmeier A."/>
            <person name="Kalinowski J."/>
            <person name="Ruckert C."/>
        </authorList>
    </citation>
    <scope>NUCLEOTIDE SEQUENCE</scope>
    <source>
        <strain evidence="3">CGMCC 1.15725</strain>
    </source>
</reference>
<gene>
    <name evidence="3" type="ORF">GCM10011611_51570</name>
</gene>
<comment type="caution">
    <text evidence="3">The sequence shown here is derived from an EMBL/GenBank/DDBJ whole genome shotgun (WGS) entry which is preliminary data.</text>
</comment>
<dbReference type="Gene3D" id="6.10.280.220">
    <property type="match status" value="1"/>
</dbReference>
<organism evidence="3 4">
    <name type="scientific">Aliidongia dinghuensis</name>
    <dbReference type="NCBI Taxonomy" id="1867774"/>
    <lineage>
        <taxon>Bacteria</taxon>
        <taxon>Pseudomonadati</taxon>
        <taxon>Pseudomonadota</taxon>
        <taxon>Alphaproteobacteria</taxon>
        <taxon>Rhodospirillales</taxon>
        <taxon>Dongiaceae</taxon>
        <taxon>Aliidongia</taxon>
    </lineage>
</organism>
<reference evidence="3" key="2">
    <citation type="submission" date="2020-09" db="EMBL/GenBank/DDBJ databases">
        <authorList>
            <person name="Sun Q."/>
            <person name="Zhou Y."/>
        </authorList>
    </citation>
    <scope>NUCLEOTIDE SEQUENCE</scope>
    <source>
        <strain evidence="3">CGMCC 1.15725</strain>
    </source>
</reference>
<dbReference type="AlphaFoldDB" id="A0A8J2YZ28"/>
<protein>
    <recommendedName>
        <fullName evidence="5">Magnesium transporter MgtE intracellular domain-containing protein</fullName>
    </recommendedName>
</protein>
<evidence type="ECO:0000313" key="4">
    <source>
        <dbReference type="Proteomes" id="UP000646365"/>
    </source>
</evidence>
<feature type="compositionally biased region" description="Low complexity" evidence="2">
    <location>
        <begin position="43"/>
        <end position="88"/>
    </location>
</feature>
<evidence type="ECO:0000313" key="3">
    <source>
        <dbReference type="EMBL" id="GGF38903.1"/>
    </source>
</evidence>
<feature type="region of interest" description="Disordered" evidence="2">
    <location>
        <begin position="43"/>
        <end position="103"/>
    </location>
</feature>
<name>A0A8J2YZ28_9PROT</name>
<dbReference type="SUPFAM" id="SSF158791">
    <property type="entry name" value="MgtE N-terminal domain-like"/>
    <property type="match status" value="1"/>
</dbReference>
<accession>A0A8J2YZ28</accession>